<dbReference type="OrthoDB" id="2960525at2759"/>
<dbReference type="InParanoid" id="A0A2G5CC86"/>
<dbReference type="Pfam" id="PF00011">
    <property type="entry name" value="HSP20"/>
    <property type="match status" value="1"/>
</dbReference>
<dbReference type="InterPro" id="IPR002068">
    <property type="entry name" value="A-crystallin/Hsp20_dom"/>
</dbReference>
<dbReference type="PANTHER" id="PTHR11527">
    <property type="entry name" value="HEAT-SHOCK PROTEIN 20 FAMILY MEMBER"/>
    <property type="match status" value="1"/>
</dbReference>
<evidence type="ECO:0000259" key="4">
    <source>
        <dbReference type="PROSITE" id="PS01031"/>
    </source>
</evidence>
<dbReference type="SUPFAM" id="SSF49764">
    <property type="entry name" value="HSP20-like chaperones"/>
    <property type="match status" value="1"/>
</dbReference>
<keyword evidence="1" id="KW-0346">Stress response</keyword>
<evidence type="ECO:0000256" key="3">
    <source>
        <dbReference type="RuleBase" id="RU003616"/>
    </source>
</evidence>
<gene>
    <name evidence="5" type="ORF">AQUCO_06500023v1</name>
</gene>
<accession>A0A2G5CC86</accession>
<evidence type="ECO:0000256" key="1">
    <source>
        <dbReference type="ARBA" id="ARBA00023016"/>
    </source>
</evidence>
<dbReference type="Gene3D" id="2.60.40.790">
    <property type="match status" value="1"/>
</dbReference>
<dbReference type="PROSITE" id="PS01031">
    <property type="entry name" value="SHSP"/>
    <property type="match status" value="1"/>
</dbReference>
<feature type="domain" description="SHSP" evidence="4">
    <location>
        <begin position="1"/>
        <end position="97"/>
    </location>
</feature>
<evidence type="ECO:0000313" key="5">
    <source>
        <dbReference type="EMBL" id="PIA28898.1"/>
    </source>
</evidence>
<organism evidence="5 6">
    <name type="scientific">Aquilegia coerulea</name>
    <name type="common">Rocky mountain columbine</name>
    <dbReference type="NCBI Taxonomy" id="218851"/>
    <lineage>
        <taxon>Eukaryota</taxon>
        <taxon>Viridiplantae</taxon>
        <taxon>Streptophyta</taxon>
        <taxon>Embryophyta</taxon>
        <taxon>Tracheophyta</taxon>
        <taxon>Spermatophyta</taxon>
        <taxon>Magnoliopsida</taxon>
        <taxon>Ranunculales</taxon>
        <taxon>Ranunculaceae</taxon>
        <taxon>Thalictroideae</taxon>
        <taxon>Aquilegia</taxon>
    </lineage>
</organism>
<evidence type="ECO:0000256" key="2">
    <source>
        <dbReference type="PROSITE-ProRule" id="PRU00285"/>
    </source>
</evidence>
<dbReference type="Proteomes" id="UP000230069">
    <property type="component" value="Unassembled WGS sequence"/>
</dbReference>
<dbReference type="InterPro" id="IPR031107">
    <property type="entry name" value="Small_HSP"/>
</dbReference>
<protein>
    <recommendedName>
        <fullName evidence="4">SHSP domain-containing protein</fullName>
    </recommendedName>
</protein>
<keyword evidence="6" id="KW-1185">Reference proteome</keyword>
<proteinExistence type="inferred from homology"/>
<reference evidence="5 6" key="1">
    <citation type="submission" date="2017-09" db="EMBL/GenBank/DDBJ databases">
        <title>WGS assembly of Aquilegia coerulea Goldsmith.</title>
        <authorList>
            <person name="Hodges S."/>
            <person name="Kramer E."/>
            <person name="Nordborg M."/>
            <person name="Tomkins J."/>
            <person name="Borevitz J."/>
            <person name="Derieg N."/>
            <person name="Yan J."/>
            <person name="Mihaltcheva S."/>
            <person name="Hayes R.D."/>
            <person name="Rokhsar D."/>
        </authorList>
    </citation>
    <scope>NUCLEOTIDE SEQUENCE [LARGE SCALE GENOMIC DNA]</scope>
    <source>
        <strain evidence="6">cv. Goldsmith</strain>
    </source>
</reference>
<comment type="similarity">
    <text evidence="2 3">Belongs to the small heat shock protein (HSP20) family.</text>
</comment>
<name>A0A2G5CC86_AQUCA</name>
<evidence type="ECO:0000313" key="6">
    <source>
        <dbReference type="Proteomes" id="UP000230069"/>
    </source>
</evidence>
<dbReference type="AlphaFoldDB" id="A0A2G5CC86"/>
<dbReference type="EMBL" id="KZ305082">
    <property type="protein sequence ID" value="PIA28898.1"/>
    <property type="molecule type" value="Genomic_DNA"/>
</dbReference>
<sequence length="97" mass="11117">MSLIPTLFGNENLFQPTWDPPSRSNNDTSSFTNAQIDWKNDMWHRVERRSGKFTRRFQMPQNANLDAVNATIENGVLTITVPKEEKRPEVNAIKISG</sequence>
<dbReference type="InterPro" id="IPR008978">
    <property type="entry name" value="HSP20-like_chaperone"/>
</dbReference>